<dbReference type="AlphaFoldDB" id="E4U3V6"/>
<dbReference type="KEGG" id="sku:Sulku_2722"/>
<reference evidence="1 2" key="1">
    <citation type="journal article" date="2012" name="Stand. Genomic Sci.">
        <title>Complete genome sequence of the sulfur compounds oxidizing chemolithoautotroph Sulfuricurvum kujiense type strain (YK-1(T)).</title>
        <authorList>
            <person name="Han C."/>
            <person name="Kotsyurbenko O."/>
            <person name="Chertkov O."/>
            <person name="Held B."/>
            <person name="Lapidus A."/>
            <person name="Nolan M."/>
            <person name="Lucas S."/>
            <person name="Hammon N."/>
            <person name="Deshpande S."/>
            <person name="Cheng J.F."/>
            <person name="Tapia R."/>
            <person name="Goodwin L.A."/>
            <person name="Pitluck S."/>
            <person name="Liolios K."/>
            <person name="Pagani I."/>
            <person name="Ivanova N."/>
            <person name="Mavromatis K."/>
            <person name="Mikhailova N."/>
            <person name="Pati A."/>
            <person name="Chen A."/>
            <person name="Palaniappan K."/>
            <person name="Land M."/>
            <person name="Hauser L."/>
            <person name="Chang Y.J."/>
            <person name="Jeffries C.D."/>
            <person name="Brambilla E.M."/>
            <person name="Rohde M."/>
            <person name="Spring S."/>
            <person name="Sikorski J."/>
            <person name="Goker M."/>
            <person name="Woyke T."/>
            <person name="Bristow J."/>
            <person name="Eisen J.A."/>
            <person name="Markowitz V."/>
            <person name="Hugenholtz P."/>
            <person name="Kyrpides N.C."/>
            <person name="Klenk H.P."/>
            <person name="Detter J.C."/>
        </authorList>
    </citation>
    <scope>NUCLEOTIDE SEQUENCE [LARGE SCALE GENOMIC DNA]</scope>
    <source>
        <strain evidence="2">ATCC BAA-921 / DSM 16994 / JCM 11577 / YK-1</strain>
    </source>
</reference>
<gene>
    <name evidence="1" type="ordered locus">Sulku_2722</name>
</gene>
<keyword evidence="2" id="KW-1185">Reference proteome</keyword>
<proteinExistence type="predicted"/>
<dbReference type="HOGENOM" id="CLU_2884292_0_0_7"/>
<dbReference type="Proteomes" id="UP000008721">
    <property type="component" value="Plasmid pSULKU02"/>
</dbReference>
<keyword evidence="1" id="KW-0614">Plasmid</keyword>
<evidence type="ECO:0000313" key="2">
    <source>
        <dbReference type="Proteomes" id="UP000008721"/>
    </source>
</evidence>
<accession>E4U3V6</accession>
<dbReference type="EMBL" id="CP002357">
    <property type="protein sequence ID" value="ADR35372.1"/>
    <property type="molecule type" value="Genomic_DNA"/>
</dbReference>
<sequence>MRDLVLMPEYEPTDEELCILIHNVASEATYKAMNAKKQLRESIAKQIQVTHKKYQIHLMKKLD</sequence>
<geneLocation type="plasmid" evidence="1 2">
    <name>pSULKU02</name>
</geneLocation>
<dbReference type="RefSeq" id="WP_013449983.1">
    <property type="nucleotide sequence ID" value="NC_014755.1"/>
</dbReference>
<name>E4U3V6_SULKY</name>
<protein>
    <submittedName>
        <fullName evidence="1">Uncharacterized protein</fullName>
    </submittedName>
</protein>
<organism evidence="1 2">
    <name type="scientific">Sulfuricurvum kujiense (strain ATCC BAA-921 / DSM 16994 / JCM 11577 / YK-1)</name>
    <dbReference type="NCBI Taxonomy" id="709032"/>
    <lineage>
        <taxon>Bacteria</taxon>
        <taxon>Pseudomonadati</taxon>
        <taxon>Campylobacterota</taxon>
        <taxon>Epsilonproteobacteria</taxon>
        <taxon>Campylobacterales</taxon>
        <taxon>Sulfurimonadaceae</taxon>
        <taxon>Sulfuricurvum</taxon>
    </lineage>
</organism>
<evidence type="ECO:0000313" key="1">
    <source>
        <dbReference type="EMBL" id="ADR35372.1"/>
    </source>
</evidence>